<dbReference type="InterPro" id="IPR047187">
    <property type="entry name" value="SF1_C_Upf1"/>
</dbReference>
<feature type="domain" description="DNA2/NAM7 helicase-like C-terminal" evidence="5">
    <location>
        <begin position="2"/>
        <end position="90"/>
    </location>
</feature>
<proteinExistence type="predicted"/>
<dbReference type="GO" id="GO:0005524">
    <property type="term" value="F:ATP binding"/>
    <property type="evidence" value="ECO:0007669"/>
    <property type="project" value="UniProtKB-KW"/>
</dbReference>
<keyword evidence="2" id="KW-0378">Hydrolase</keyword>
<keyword evidence="4" id="KW-0067">ATP-binding</keyword>
<dbReference type="Gene3D" id="3.40.50.300">
    <property type="entry name" value="P-loop containing nucleotide triphosphate hydrolases"/>
    <property type="match status" value="1"/>
</dbReference>
<dbReference type="OrthoDB" id="6513042at2759"/>
<keyword evidence="3" id="KW-0347">Helicase</keyword>
<dbReference type="GO" id="GO:0043139">
    <property type="term" value="F:5'-3' DNA helicase activity"/>
    <property type="evidence" value="ECO:0007669"/>
    <property type="project" value="TreeGrafter"/>
</dbReference>
<dbReference type="InterPro" id="IPR050534">
    <property type="entry name" value="Coronavir_polyprotein_1ab"/>
</dbReference>
<evidence type="ECO:0000256" key="4">
    <source>
        <dbReference type="ARBA" id="ARBA00022840"/>
    </source>
</evidence>
<evidence type="ECO:0000256" key="1">
    <source>
        <dbReference type="ARBA" id="ARBA00022741"/>
    </source>
</evidence>
<dbReference type="PANTHER" id="PTHR43788">
    <property type="entry name" value="DNA2/NAM7 HELICASE FAMILY MEMBER"/>
    <property type="match status" value="1"/>
</dbReference>
<dbReference type="CDD" id="cd18808">
    <property type="entry name" value="SF1_C_Upf1"/>
    <property type="match status" value="1"/>
</dbReference>
<reference evidence="6 7" key="1">
    <citation type="submission" date="2014-04" db="EMBL/GenBank/DDBJ databases">
        <authorList>
            <consortium name="DOE Joint Genome Institute"/>
            <person name="Kuo A."/>
            <person name="Zuccaro A."/>
            <person name="Kohler A."/>
            <person name="Nagy L.G."/>
            <person name="Floudas D."/>
            <person name="Copeland A."/>
            <person name="Barry K.W."/>
            <person name="Cichocki N."/>
            <person name="Veneault-Fourrey C."/>
            <person name="LaButti K."/>
            <person name="Lindquist E.A."/>
            <person name="Lipzen A."/>
            <person name="Lundell T."/>
            <person name="Morin E."/>
            <person name="Murat C."/>
            <person name="Sun H."/>
            <person name="Tunlid A."/>
            <person name="Henrissat B."/>
            <person name="Grigoriev I.V."/>
            <person name="Hibbett D.S."/>
            <person name="Martin F."/>
            <person name="Nordberg H.P."/>
            <person name="Cantor M.N."/>
            <person name="Hua S.X."/>
        </authorList>
    </citation>
    <scope>NUCLEOTIDE SEQUENCE [LARGE SCALE GENOMIC DNA]</scope>
    <source>
        <strain evidence="6 7">MAFF 305830</strain>
    </source>
</reference>
<evidence type="ECO:0000256" key="2">
    <source>
        <dbReference type="ARBA" id="ARBA00022801"/>
    </source>
</evidence>
<evidence type="ECO:0000313" key="7">
    <source>
        <dbReference type="Proteomes" id="UP000054097"/>
    </source>
</evidence>
<name>A0A0C3AYK5_SERVB</name>
<dbReference type="HOGENOM" id="CLU_1441861_0_0_1"/>
<dbReference type="Proteomes" id="UP000054097">
    <property type="component" value="Unassembled WGS sequence"/>
</dbReference>
<sequence length="188" mass="21268">MVQGGVEESQVGVISLYRQQIKLLSSLLEDHRGVEILTADRSQGRDKDCIIISMVRSNDSDSIGDLLKDWRRLNVSFTRARSKLIIVGSRRTLDNTKLLQDFFELMRLNNWVYQLPKGANTSHDIRLPAVRKAVKRSAAEMDKENDVVPSLQIPRKRARIEKSTAARGTAVLKGRAVLKDVMMDIQPI</sequence>
<evidence type="ECO:0000256" key="3">
    <source>
        <dbReference type="ARBA" id="ARBA00022806"/>
    </source>
</evidence>
<gene>
    <name evidence="6" type="ORF">M408DRAFT_234860</name>
</gene>
<dbReference type="STRING" id="933852.A0A0C3AYK5"/>
<dbReference type="SUPFAM" id="SSF52540">
    <property type="entry name" value="P-loop containing nucleoside triphosphate hydrolases"/>
    <property type="match status" value="1"/>
</dbReference>
<organism evidence="6 7">
    <name type="scientific">Serendipita vermifera MAFF 305830</name>
    <dbReference type="NCBI Taxonomy" id="933852"/>
    <lineage>
        <taxon>Eukaryota</taxon>
        <taxon>Fungi</taxon>
        <taxon>Dikarya</taxon>
        <taxon>Basidiomycota</taxon>
        <taxon>Agaricomycotina</taxon>
        <taxon>Agaricomycetes</taxon>
        <taxon>Sebacinales</taxon>
        <taxon>Serendipitaceae</taxon>
        <taxon>Serendipita</taxon>
    </lineage>
</organism>
<accession>A0A0C3AYK5</accession>
<evidence type="ECO:0000259" key="5">
    <source>
        <dbReference type="Pfam" id="PF13087"/>
    </source>
</evidence>
<reference evidence="7" key="2">
    <citation type="submission" date="2015-01" db="EMBL/GenBank/DDBJ databases">
        <title>Evolutionary Origins and Diversification of the Mycorrhizal Mutualists.</title>
        <authorList>
            <consortium name="DOE Joint Genome Institute"/>
            <consortium name="Mycorrhizal Genomics Consortium"/>
            <person name="Kohler A."/>
            <person name="Kuo A."/>
            <person name="Nagy L.G."/>
            <person name="Floudas D."/>
            <person name="Copeland A."/>
            <person name="Barry K.W."/>
            <person name="Cichocki N."/>
            <person name="Veneault-Fourrey C."/>
            <person name="LaButti K."/>
            <person name="Lindquist E.A."/>
            <person name="Lipzen A."/>
            <person name="Lundell T."/>
            <person name="Morin E."/>
            <person name="Murat C."/>
            <person name="Riley R."/>
            <person name="Ohm R."/>
            <person name="Sun H."/>
            <person name="Tunlid A."/>
            <person name="Henrissat B."/>
            <person name="Grigoriev I.V."/>
            <person name="Hibbett D.S."/>
            <person name="Martin F."/>
        </authorList>
    </citation>
    <scope>NUCLEOTIDE SEQUENCE [LARGE SCALE GENOMIC DNA]</scope>
    <source>
        <strain evidence="7">MAFF 305830</strain>
    </source>
</reference>
<dbReference type="EMBL" id="KN824325">
    <property type="protein sequence ID" value="KIM24341.1"/>
    <property type="molecule type" value="Genomic_DNA"/>
</dbReference>
<dbReference type="GO" id="GO:0016787">
    <property type="term" value="F:hydrolase activity"/>
    <property type="evidence" value="ECO:0007669"/>
    <property type="project" value="UniProtKB-KW"/>
</dbReference>
<keyword evidence="7" id="KW-1185">Reference proteome</keyword>
<evidence type="ECO:0000313" key="6">
    <source>
        <dbReference type="EMBL" id="KIM24341.1"/>
    </source>
</evidence>
<dbReference type="PANTHER" id="PTHR43788:SF8">
    <property type="entry name" value="DNA-BINDING PROTEIN SMUBP-2"/>
    <property type="match status" value="1"/>
</dbReference>
<keyword evidence="1" id="KW-0547">Nucleotide-binding</keyword>
<protein>
    <recommendedName>
        <fullName evidence="5">DNA2/NAM7 helicase-like C-terminal domain-containing protein</fullName>
    </recommendedName>
</protein>
<dbReference type="AlphaFoldDB" id="A0A0C3AYK5"/>
<dbReference type="Pfam" id="PF13087">
    <property type="entry name" value="AAA_12"/>
    <property type="match status" value="1"/>
</dbReference>
<dbReference type="InterPro" id="IPR027417">
    <property type="entry name" value="P-loop_NTPase"/>
</dbReference>
<dbReference type="InterPro" id="IPR041679">
    <property type="entry name" value="DNA2/NAM7-like_C"/>
</dbReference>